<protein>
    <recommendedName>
        <fullName evidence="5">4-hydroxy-3-methylbut-2-enyl diphosphate reductase</fullName>
        <shortName evidence="5">HMBPP reductase</shortName>
        <ecNumber evidence="5">1.17.7.4</ecNumber>
    </recommendedName>
</protein>
<feature type="binding site" evidence="5">
    <location>
        <position position="261"/>
    </location>
    <ligand>
        <name>isopentenyl diphosphate</name>
        <dbReference type="ChEBI" id="CHEBI:128769"/>
    </ligand>
</feature>
<feature type="binding site" evidence="5">
    <location>
        <position position="219"/>
    </location>
    <ligand>
        <name>isopentenyl diphosphate</name>
        <dbReference type="ChEBI" id="CHEBI:128769"/>
    </ligand>
</feature>
<comment type="catalytic activity">
    <reaction evidence="5">
        <text>isopentenyl diphosphate + 2 oxidized [2Fe-2S]-[ferredoxin] + H2O = (2E)-4-hydroxy-3-methylbut-2-enyl diphosphate + 2 reduced [2Fe-2S]-[ferredoxin] + 2 H(+)</text>
        <dbReference type="Rhea" id="RHEA:24488"/>
        <dbReference type="Rhea" id="RHEA-COMP:10000"/>
        <dbReference type="Rhea" id="RHEA-COMP:10001"/>
        <dbReference type="ChEBI" id="CHEBI:15377"/>
        <dbReference type="ChEBI" id="CHEBI:15378"/>
        <dbReference type="ChEBI" id="CHEBI:33737"/>
        <dbReference type="ChEBI" id="CHEBI:33738"/>
        <dbReference type="ChEBI" id="CHEBI:128753"/>
        <dbReference type="ChEBI" id="CHEBI:128769"/>
        <dbReference type="EC" id="1.17.7.4"/>
    </reaction>
</comment>
<dbReference type="Gene3D" id="3.40.1010.20">
    <property type="entry name" value="4-hydroxy-3-methylbut-2-enyl diphosphate reductase, catalytic domain"/>
    <property type="match status" value="2"/>
</dbReference>
<dbReference type="EMBL" id="DXAQ01000036">
    <property type="protein sequence ID" value="HIZ88802.1"/>
    <property type="molecule type" value="Genomic_DNA"/>
</dbReference>
<dbReference type="EC" id="1.17.7.4" evidence="5"/>
<keyword evidence="4 5" id="KW-0411">Iron-sulfur</keyword>
<comment type="function">
    <text evidence="5">Catalyzes the conversion of 1-hydroxy-2-methyl-2-(E)-butenyl 4-diphosphate (HMBPP) into a mixture of isopentenyl diphosphate (IPP) and dimethylallyl diphosphate (DMAPP). Acts in the terminal step of the DOXP/MEP pathway for isoprenoid precursor biosynthesis.</text>
</comment>
<feature type="binding site" evidence="5">
    <location>
        <position position="261"/>
    </location>
    <ligand>
        <name>(2E)-4-hydroxy-3-methylbut-2-enyl diphosphate</name>
        <dbReference type="ChEBI" id="CHEBI:128753"/>
    </ligand>
</feature>
<gene>
    <name evidence="5 6" type="primary">ispH</name>
    <name evidence="6" type="ORF">H9804_02560</name>
</gene>
<comment type="pathway">
    <text evidence="5">Isoprenoid biosynthesis; dimethylallyl diphosphate biosynthesis; dimethylallyl diphosphate from (2E)-4-hydroxy-3-methylbutenyl diphosphate: step 1/1.</text>
</comment>
<feature type="binding site" evidence="5">
    <location>
        <position position="217"/>
    </location>
    <ligand>
        <name>isopentenyl diphosphate</name>
        <dbReference type="ChEBI" id="CHEBI:128769"/>
    </ligand>
</feature>
<feature type="binding site" evidence="5">
    <location>
        <position position="219"/>
    </location>
    <ligand>
        <name>dimethylallyl diphosphate</name>
        <dbReference type="ChEBI" id="CHEBI:57623"/>
    </ligand>
</feature>
<feature type="binding site" evidence="5">
    <location>
        <position position="95"/>
    </location>
    <ligand>
        <name>[4Fe-4S] cluster</name>
        <dbReference type="ChEBI" id="CHEBI:49883"/>
    </ligand>
</feature>
<evidence type="ECO:0000256" key="2">
    <source>
        <dbReference type="ARBA" id="ARBA00022723"/>
    </source>
</evidence>
<keyword evidence="5 6" id="KW-0560">Oxidoreductase</keyword>
<feature type="binding site" evidence="5">
    <location>
        <position position="189"/>
    </location>
    <ligand>
        <name>[4Fe-4S] cluster</name>
        <dbReference type="ChEBI" id="CHEBI:49883"/>
    </ligand>
</feature>
<feature type="binding site" evidence="5">
    <location>
        <position position="161"/>
    </location>
    <ligand>
        <name>(2E)-4-hydroxy-3-methylbut-2-enyl diphosphate</name>
        <dbReference type="ChEBI" id="CHEBI:128753"/>
    </ligand>
</feature>
<dbReference type="Pfam" id="PF02401">
    <property type="entry name" value="LYTB"/>
    <property type="match status" value="1"/>
</dbReference>
<comment type="cofactor">
    <cofactor evidence="5">
        <name>[4Fe-4S] cluster</name>
        <dbReference type="ChEBI" id="CHEBI:49883"/>
    </cofactor>
    <text evidence="5">Binds 1 [4Fe-4S] cluster per subunit.</text>
</comment>
<reference evidence="6" key="1">
    <citation type="journal article" date="2021" name="PeerJ">
        <title>Extensive microbial diversity within the chicken gut microbiome revealed by metagenomics and culture.</title>
        <authorList>
            <person name="Gilroy R."/>
            <person name="Ravi A."/>
            <person name="Getino M."/>
            <person name="Pursley I."/>
            <person name="Horton D.L."/>
            <person name="Alikhan N.F."/>
            <person name="Baker D."/>
            <person name="Gharbi K."/>
            <person name="Hall N."/>
            <person name="Watson M."/>
            <person name="Adriaenssens E.M."/>
            <person name="Foster-Nyarko E."/>
            <person name="Jarju S."/>
            <person name="Secka A."/>
            <person name="Antonio M."/>
            <person name="Oren A."/>
            <person name="Chaudhuri R.R."/>
            <person name="La Ragione R."/>
            <person name="Hildebrand F."/>
            <person name="Pallen M.J."/>
        </authorList>
    </citation>
    <scope>NUCLEOTIDE SEQUENCE</scope>
    <source>
        <strain evidence="6">ChiW4-1371</strain>
    </source>
</reference>
<feature type="binding site" evidence="5">
    <location>
        <position position="217"/>
    </location>
    <ligand>
        <name>dimethylallyl diphosphate</name>
        <dbReference type="ChEBI" id="CHEBI:57623"/>
    </ligand>
</feature>
<evidence type="ECO:0000256" key="5">
    <source>
        <dbReference type="HAMAP-Rule" id="MF_00191"/>
    </source>
</evidence>
<feature type="binding site" evidence="5">
    <location>
        <position position="123"/>
    </location>
    <ligand>
        <name>isopentenyl diphosphate</name>
        <dbReference type="ChEBI" id="CHEBI:128769"/>
    </ligand>
</feature>
<feature type="binding site" evidence="5">
    <location>
        <position position="40"/>
    </location>
    <ligand>
        <name>(2E)-4-hydroxy-3-methylbut-2-enyl diphosphate</name>
        <dbReference type="ChEBI" id="CHEBI:128753"/>
    </ligand>
</feature>
<evidence type="ECO:0000256" key="4">
    <source>
        <dbReference type="ARBA" id="ARBA00023014"/>
    </source>
</evidence>
<dbReference type="GO" id="GO:0019288">
    <property type="term" value="P:isopentenyl diphosphate biosynthetic process, methylerythritol 4-phosphate pathway"/>
    <property type="evidence" value="ECO:0007669"/>
    <property type="project" value="UniProtKB-UniRule"/>
</dbReference>
<dbReference type="AlphaFoldDB" id="A0A9D2GSY6"/>
<feature type="binding site" evidence="5">
    <location>
        <position position="219"/>
    </location>
    <ligand>
        <name>(2E)-4-hydroxy-3-methylbut-2-enyl diphosphate</name>
        <dbReference type="ChEBI" id="CHEBI:128753"/>
    </ligand>
</feature>
<feature type="binding site" evidence="5">
    <location>
        <position position="40"/>
    </location>
    <ligand>
        <name>isopentenyl diphosphate</name>
        <dbReference type="ChEBI" id="CHEBI:128769"/>
    </ligand>
</feature>
<comment type="caution">
    <text evidence="6">The sequence shown here is derived from an EMBL/GenBank/DDBJ whole genome shotgun (WGS) entry which is preliminary data.</text>
</comment>
<comment type="catalytic activity">
    <reaction evidence="5">
        <text>dimethylallyl diphosphate + 2 oxidized [2Fe-2S]-[ferredoxin] + H2O = (2E)-4-hydroxy-3-methylbut-2-enyl diphosphate + 2 reduced [2Fe-2S]-[ferredoxin] + 2 H(+)</text>
        <dbReference type="Rhea" id="RHEA:24825"/>
        <dbReference type="Rhea" id="RHEA-COMP:10000"/>
        <dbReference type="Rhea" id="RHEA-COMP:10001"/>
        <dbReference type="ChEBI" id="CHEBI:15377"/>
        <dbReference type="ChEBI" id="CHEBI:15378"/>
        <dbReference type="ChEBI" id="CHEBI:33737"/>
        <dbReference type="ChEBI" id="CHEBI:33738"/>
        <dbReference type="ChEBI" id="CHEBI:57623"/>
        <dbReference type="ChEBI" id="CHEBI:128753"/>
        <dbReference type="EC" id="1.17.7.4"/>
    </reaction>
</comment>
<reference evidence="6" key="2">
    <citation type="submission" date="2021-04" db="EMBL/GenBank/DDBJ databases">
        <authorList>
            <person name="Gilroy R."/>
        </authorList>
    </citation>
    <scope>NUCLEOTIDE SEQUENCE</scope>
    <source>
        <strain evidence="6">ChiW4-1371</strain>
    </source>
</reference>
<feature type="active site" description="Proton donor" evidence="5">
    <location>
        <position position="125"/>
    </location>
</feature>
<dbReference type="GO" id="GO:0051745">
    <property type="term" value="F:4-hydroxy-3-methylbut-2-enyl diphosphate reductase activity"/>
    <property type="evidence" value="ECO:0007669"/>
    <property type="project" value="UniProtKB-UniRule"/>
</dbReference>
<evidence type="ECO:0000313" key="6">
    <source>
        <dbReference type="EMBL" id="HIZ88802.1"/>
    </source>
</evidence>
<keyword evidence="2 5" id="KW-0479">Metal-binding</keyword>
<evidence type="ECO:0000256" key="1">
    <source>
        <dbReference type="ARBA" id="ARBA00022485"/>
    </source>
</evidence>
<feature type="binding site" evidence="5">
    <location>
        <position position="40"/>
    </location>
    <ligand>
        <name>dimethylallyl diphosphate</name>
        <dbReference type="ChEBI" id="CHEBI:57623"/>
    </ligand>
</feature>
<accession>A0A9D2GSY6</accession>
<evidence type="ECO:0000256" key="3">
    <source>
        <dbReference type="ARBA" id="ARBA00023004"/>
    </source>
</evidence>
<keyword evidence="3 5" id="KW-0408">Iron</keyword>
<proteinExistence type="inferred from homology"/>
<dbReference type="PANTHER" id="PTHR30426:SF0">
    <property type="entry name" value="4-HYDROXY-3-METHYLBUT-2-ENYL DIPHOSPHATE REDUCTASE"/>
    <property type="match status" value="1"/>
</dbReference>
<dbReference type="GO" id="GO:0050992">
    <property type="term" value="P:dimethylallyl diphosphate biosynthetic process"/>
    <property type="evidence" value="ECO:0007669"/>
    <property type="project" value="UniProtKB-UniRule"/>
</dbReference>
<feature type="binding site" evidence="5">
    <location>
        <position position="73"/>
    </location>
    <ligand>
        <name>isopentenyl diphosphate</name>
        <dbReference type="ChEBI" id="CHEBI:128769"/>
    </ligand>
</feature>
<evidence type="ECO:0000313" key="7">
    <source>
        <dbReference type="Proteomes" id="UP000824176"/>
    </source>
</evidence>
<name>A0A9D2GSY6_9BACT</name>
<dbReference type="InterPro" id="IPR003451">
    <property type="entry name" value="LytB/IspH"/>
</dbReference>
<keyword evidence="1 5" id="KW-0004">4Fe-4S</keyword>
<organism evidence="6 7">
    <name type="scientific">Candidatus Mucispirillum faecigallinarum</name>
    <dbReference type="NCBI Taxonomy" id="2838699"/>
    <lineage>
        <taxon>Bacteria</taxon>
        <taxon>Pseudomonadati</taxon>
        <taxon>Deferribacterota</taxon>
        <taxon>Deferribacteres</taxon>
        <taxon>Deferribacterales</taxon>
        <taxon>Mucispirillaceae</taxon>
        <taxon>Mucispirillum</taxon>
    </lineage>
</organism>
<feature type="binding site" evidence="5">
    <location>
        <position position="123"/>
    </location>
    <ligand>
        <name>(2E)-4-hydroxy-3-methylbut-2-enyl diphosphate</name>
        <dbReference type="ChEBI" id="CHEBI:128753"/>
    </ligand>
</feature>
<feature type="binding site" evidence="5">
    <location>
        <position position="261"/>
    </location>
    <ligand>
        <name>dimethylallyl diphosphate</name>
        <dbReference type="ChEBI" id="CHEBI:57623"/>
    </ligand>
</feature>
<dbReference type="HAMAP" id="MF_00191">
    <property type="entry name" value="IspH"/>
    <property type="match status" value="1"/>
</dbReference>
<feature type="binding site" evidence="5">
    <location>
        <position position="217"/>
    </location>
    <ligand>
        <name>(2E)-4-hydroxy-3-methylbut-2-enyl diphosphate</name>
        <dbReference type="ChEBI" id="CHEBI:128753"/>
    </ligand>
</feature>
<comment type="similarity">
    <text evidence="5">Belongs to the IspH family.</text>
</comment>
<dbReference type="GO" id="GO:0051539">
    <property type="term" value="F:4 iron, 4 sulfur cluster binding"/>
    <property type="evidence" value="ECO:0007669"/>
    <property type="project" value="UniProtKB-UniRule"/>
</dbReference>
<dbReference type="PANTHER" id="PTHR30426">
    <property type="entry name" value="4-HYDROXY-3-METHYLBUT-2-ENYL DIPHOSPHATE REDUCTASE"/>
    <property type="match status" value="1"/>
</dbReference>
<comment type="caution">
    <text evidence="5">Lacks conserved residue(s) required for the propagation of feature annotation.</text>
</comment>
<dbReference type="Gene3D" id="3.40.50.11270">
    <property type="match status" value="1"/>
</dbReference>
<dbReference type="GO" id="GO:0046872">
    <property type="term" value="F:metal ion binding"/>
    <property type="evidence" value="ECO:0007669"/>
    <property type="project" value="UniProtKB-KW"/>
</dbReference>
<dbReference type="NCBIfam" id="TIGR00216">
    <property type="entry name" value="ispH_lytB"/>
    <property type="match status" value="1"/>
</dbReference>
<sequence>MEIIVARHAGFCFGVERAIDIVKDAAKEYNKVVTFGPIIHNPQVVGELKEAGVATIKTLDEVSDDMSVVIRSHGIERQEADYLSKNAGNVVDAACPFVKKAQKAAEKLSKSCDFIVILGEADHPEVKGIVSYIDIPYTVIENADDIDALENVEKIGFLAQTTQNKSVFEKAAEKLKTKCRELIVVKTICSATERRQEAAIEVASKVEVMIVVGGKNSANTTRLYHLCKEICPQTYHIETADELNSEMFKGVKSVGLTAGASTPTYLLEKVREYILEVAI</sequence>
<dbReference type="CDD" id="cd13944">
    <property type="entry name" value="lytB_ispH"/>
    <property type="match status" value="1"/>
</dbReference>
<dbReference type="GO" id="GO:0016114">
    <property type="term" value="P:terpenoid biosynthetic process"/>
    <property type="evidence" value="ECO:0007669"/>
    <property type="project" value="UniProtKB-UniRule"/>
</dbReference>
<keyword evidence="5" id="KW-0414">Isoprene biosynthesis</keyword>
<comment type="pathway">
    <text evidence="5">Isoprenoid biosynthesis; isopentenyl diphosphate biosynthesis via DXP pathway; isopentenyl diphosphate from 1-deoxy-D-xylulose 5-phosphate: step 6/6.</text>
</comment>
<dbReference type="Proteomes" id="UP000824176">
    <property type="component" value="Unassembled WGS sequence"/>
</dbReference>
<feature type="binding site" evidence="5">
    <location>
        <position position="123"/>
    </location>
    <ligand>
        <name>dimethylallyl diphosphate</name>
        <dbReference type="ChEBI" id="CHEBI:57623"/>
    </ligand>
</feature>
<feature type="binding site" evidence="5">
    <location>
        <position position="12"/>
    </location>
    <ligand>
        <name>[4Fe-4S] cluster</name>
        <dbReference type="ChEBI" id="CHEBI:49883"/>
    </ligand>
</feature>
<feature type="binding site" evidence="5">
    <location>
        <position position="73"/>
    </location>
    <ligand>
        <name>dimethylallyl diphosphate</name>
        <dbReference type="ChEBI" id="CHEBI:57623"/>
    </ligand>
</feature>
<feature type="binding site" evidence="5">
    <location>
        <position position="73"/>
    </location>
    <ligand>
        <name>(2E)-4-hydroxy-3-methylbut-2-enyl diphosphate</name>
        <dbReference type="ChEBI" id="CHEBI:128753"/>
    </ligand>
</feature>